<reference evidence="2" key="1">
    <citation type="journal article" date="2008" name="Nat. Genet.">
        <title>The Pristionchus pacificus genome provides a unique perspective on nematode lifestyle and parasitism.</title>
        <authorList>
            <person name="Dieterich C."/>
            <person name="Clifton S.W."/>
            <person name="Schuster L.N."/>
            <person name="Chinwalla A."/>
            <person name="Delehaunty K."/>
            <person name="Dinkelacker I."/>
            <person name="Fulton L."/>
            <person name="Fulton R."/>
            <person name="Godfrey J."/>
            <person name="Minx P."/>
            <person name="Mitreva M."/>
            <person name="Roeseler W."/>
            <person name="Tian H."/>
            <person name="Witte H."/>
            <person name="Yang S.P."/>
            <person name="Wilson R.K."/>
            <person name="Sommer R.J."/>
        </authorList>
    </citation>
    <scope>NUCLEOTIDE SEQUENCE [LARGE SCALE GENOMIC DNA]</scope>
    <source>
        <strain evidence="2">PS312</strain>
    </source>
</reference>
<dbReference type="EnsemblMetazoa" id="PPA44824.1">
    <property type="protein sequence ID" value="PPA44824.1"/>
    <property type="gene ID" value="WBGene00283193"/>
</dbReference>
<name>A0A2A6B5E3_PRIPA</name>
<evidence type="ECO:0000313" key="1">
    <source>
        <dbReference type="EnsemblMetazoa" id="PPA44824.1"/>
    </source>
</evidence>
<organism evidence="1 2">
    <name type="scientific">Pristionchus pacificus</name>
    <name type="common">Parasitic nematode worm</name>
    <dbReference type="NCBI Taxonomy" id="54126"/>
    <lineage>
        <taxon>Eukaryota</taxon>
        <taxon>Metazoa</taxon>
        <taxon>Ecdysozoa</taxon>
        <taxon>Nematoda</taxon>
        <taxon>Chromadorea</taxon>
        <taxon>Rhabditida</taxon>
        <taxon>Rhabditina</taxon>
        <taxon>Diplogasteromorpha</taxon>
        <taxon>Diplogasteroidea</taxon>
        <taxon>Neodiplogasteridae</taxon>
        <taxon>Pristionchus</taxon>
    </lineage>
</organism>
<accession>A0A8R1V3E2</accession>
<dbReference type="Proteomes" id="UP000005239">
    <property type="component" value="Unassembled WGS sequence"/>
</dbReference>
<protein>
    <submittedName>
        <fullName evidence="1">Uncharacterized protein</fullName>
    </submittedName>
</protein>
<dbReference type="AlphaFoldDB" id="A0A2A6B5E3"/>
<accession>A0A2A6B5E3</accession>
<reference evidence="1" key="2">
    <citation type="submission" date="2022-06" db="UniProtKB">
        <authorList>
            <consortium name="EnsemblMetazoa"/>
        </authorList>
    </citation>
    <scope>IDENTIFICATION</scope>
    <source>
        <strain evidence="1">PS312</strain>
    </source>
</reference>
<keyword evidence="2" id="KW-1185">Reference proteome</keyword>
<sequence length="100" mass="11249">MSNTIPTSLLLRSLLAQSPGELRLSLAPDTLGTRDLLNCEAIRDQRSKIKFQPVGFDPKGISKESEKPSMVAFSEDNHRLRMKKDPSRLEDRPGIMEIDL</sequence>
<evidence type="ECO:0000313" key="2">
    <source>
        <dbReference type="Proteomes" id="UP000005239"/>
    </source>
</evidence>
<proteinExistence type="predicted"/>
<gene>
    <name evidence="1" type="primary">WBGene00283193</name>
</gene>